<feature type="compositionally biased region" description="Basic residues" evidence="11">
    <location>
        <begin position="102"/>
        <end position="111"/>
    </location>
</feature>
<protein>
    <submittedName>
        <fullName evidence="14">Transcriptional repressor NF-X1</fullName>
    </submittedName>
</protein>
<organism evidence="14 15">
    <name type="scientific">Holothuria leucospilota</name>
    <name type="common">Black long sea cucumber</name>
    <name type="synonym">Mertensiothuria leucospilota</name>
    <dbReference type="NCBI Taxonomy" id="206669"/>
    <lineage>
        <taxon>Eukaryota</taxon>
        <taxon>Metazoa</taxon>
        <taxon>Echinodermata</taxon>
        <taxon>Eleutherozoa</taxon>
        <taxon>Echinozoa</taxon>
        <taxon>Holothuroidea</taxon>
        <taxon>Aspidochirotacea</taxon>
        <taxon>Aspidochirotida</taxon>
        <taxon>Holothuriidae</taxon>
        <taxon>Holothuria</taxon>
    </lineage>
</organism>
<keyword evidence="6" id="KW-0862">Zinc</keyword>
<feature type="domain" description="PHD-type" evidence="12">
    <location>
        <begin position="395"/>
        <end position="451"/>
    </location>
</feature>
<keyword evidence="15" id="KW-1185">Reference proteome</keyword>
<evidence type="ECO:0000256" key="8">
    <source>
        <dbReference type="ARBA" id="ARBA00023163"/>
    </source>
</evidence>
<comment type="similarity">
    <text evidence="2">Belongs to the NFX1 family.</text>
</comment>
<evidence type="ECO:0000256" key="1">
    <source>
        <dbReference type="ARBA" id="ARBA00004123"/>
    </source>
</evidence>
<evidence type="ECO:0000256" key="6">
    <source>
        <dbReference type="ARBA" id="ARBA00022833"/>
    </source>
</evidence>
<dbReference type="AlphaFoldDB" id="A0A9Q1BH24"/>
<evidence type="ECO:0000313" key="14">
    <source>
        <dbReference type="EMBL" id="KAJ8024889.1"/>
    </source>
</evidence>
<feature type="compositionally biased region" description="Low complexity" evidence="11">
    <location>
        <begin position="27"/>
        <end position="38"/>
    </location>
</feature>
<dbReference type="GO" id="GO:0000981">
    <property type="term" value="F:DNA-binding transcription factor activity, RNA polymerase II-specific"/>
    <property type="evidence" value="ECO:0007669"/>
    <property type="project" value="TreeGrafter"/>
</dbReference>
<dbReference type="InterPro" id="IPR001841">
    <property type="entry name" value="Znf_RING"/>
</dbReference>
<comment type="subcellular location">
    <subcellularLocation>
        <location evidence="1">Nucleus</location>
    </subcellularLocation>
</comment>
<dbReference type="GO" id="GO:0000122">
    <property type="term" value="P:negative regulation of transcription by RNA polymerase II"/>
    <property type="evidence" value="ECO:0007669"/>
    <property type="project" value="TreeGrafter"/>
</dbReference>
<dbReference type="GO" id="GO:0000977">
    <property type="term" value="F:RNA polymerase II transcription regulatory region sequence-specific DNA binding"/>
    <property type="evidence" value="ECO:0007669"/>
    <property type="project" value="TreeGrafter"/>
</dbReference>
<keyword evidence="3" id="KW-0479">Metal-binding</keyword>
<feature type="compositionally biased region" description="Polar residues" evidence="11">
    <location>
        <begin position="127"/>
        <end position="143"/>
    </location>
</feature>
<evidence type="ECO:0000256" key="9">
    <source>
        <dbReference type="ARBA" id="ARBA00023242"/>
    </source>
</evidence>
<dbReference type="CDD" id="cd06008">
    <property type="entry name" value="NF-X1-zinc-finger"/>
    <property type="match status" value="2"/>
</dbReference>
<reference evidence="14" key="1">
    <citation type="submission" date="2021-10" db="EMBL/GenBank/DDBJ databases">
        <title>Tropical sea cucumber genome reveals ecological adaptation and Cuvierian tubules defense mechanism.</title>
        <authorList>
            <person name="Chen T."/>
        </authorList>
    </citation>
    <scope>NUCLEOTIDE SEQUENCE</scope>
    <source>
        <strain evidence="14">Nanhai2018</strain>
        <tissue evidence="14">Muscle</tissue>
    </source>
</reference>
<dbReference type="SUPFAM" id="SSF57850">
    <property type="entry name" value="RING/U-box"/>
    <property type="match status" value="1"/>
</dbReference>
<comment type="caution">
    <text evidence="14">The sequence shown here is derived from an EMBL/GenBank/DDBJ whole genome shotgun (WGS) entry which is preliminary data.</text>
</comment>
<dbReference type="InterPro" id="IPR013083">
    <property type="entry name" value="Znf_RING/FYVE/PHD"/>
</dbReference>
<feature type="compositionally biased region" description="Polar residues" evidence="11">
    <location>
        <begin position="271"/>
        <end position="280"/>
    </location>
</feature>
<dbReference type="PROSITE" id="PS50016">
    <property type="entry name" value="ZF_PHD_2"/>
    <property type="match status" value="1"/>
</dbReference>
<feature type="compositionally biased region" description="Polar residues" evidence="11">
    <location>
        <begin position="60"/>
        <end position="73"/>
    </location>
</feature>
<evidence type="ECO:0000256" key="7">
    <source>
        <dbReference type="ARBA" id="ARBA00023015"/>
    </source>
</evidence>
<evidence type="ECO:0000259" key="13">
    <source>
        <dbReference type="PROSITE" id="PS50089"/>
    </source>
</evidence>
<feature type="compositionally biased region" description="Polar residues" evidence="11">
    <location>
        <begin position="10"/>
        <end position="26"/>
    </location>
</feature>
<proteinExistence type="inferred from homology"/>
<dbReference type="InterPro" id="IPR000967">
    <property type="entry name" value="Znf_NFX1"/>
</dbReference>
<evidence type="ECO:0000256" key="10">
    <source>
        <dbReference type="PROSITE-ProRule" id="PRU00175"/>
    </source>
</evidence>
<sequence>MASCDEQDVQVESKTGGSKSEFTGQDSRNQSASNASRNRSVKNRRTQNMQDGRRRVPEDNGSSKGDASEGNPQRSKKNRYPRKQYLNNDDIDSSSQDEAYRRRTNFSRRQGRSQWNQAYRGFGGERPNQSLQKQQGNSDQGKQGKQKASSREQSEERESGAAGKSESERGSMSESEPLPSRKTRNRQNFQNIPYDLNIPSDSGSDSGYGRSRRRFAGNQRLQRNQRPYEGNGNVSDHHGRFSPSPYQGNFSPSPYYGGNSPTPYQGRYSPAQYQGYQSHQVRGGRYSPSPYQGHYSPTPYQNRHIPSPGYYSQSIHSFDSDSVEGLPPSGSSRSLERNGKRNADSPRKQKKQPSKSSQRTSASPSRVRRKGSLEGIVPSSENQMGVLIEHLTDGTYECPVCYDHVHCEAYVWSCKNCYTVFHLKCIRKWALSQAAAVEGSDGWMCPACRHEVSQIPFAYKCFCGKTRDPPFEPGEIPHSCGEVCRGKRPGSHCNHPCTILCHPGPCPSCPANVEVSCLCERTKKTVRCSAVEDFQCEEVCGEVLLCGQHYCERVCHKGNCEPCNVNLQKTCFCGKKTVTFVCGSEEVTIWGVEAGFSCDVPCDKGHCLVDIIIVVVCATMMTVEVVLLPQKR</sequence>
<keyword evidence="5 10" id="KW-0863">Zinc-finger</keyword>
<evidence type="ECO:0000256" key="4">
    <source>
        <dbReference type="ARBA" id="ARBA00022737"/>
    </source>
</evidence>
<dbReference type="Pfam" id="PF01422">
    <property type="entry name" value="zf-NF-X1"/>
    <property type="match status" value="2"/>
</dbReference>
<dbReference type="PROSITE" id="PS50089">
    <property type="entry name" value="ZF_RING_2"/>
    <property type="match status" value="1"/>
</dbReference>
<gene>
    <name evidence="14" type="ORF">HOLleu_34933</name>
</gene>
<name>A0A9Q1BH24_HOLLE</name>
<accession>A0A9Q1BH24</accession>
<dbReference type="OrthoDB" id="6512771at2759"/>
<keyword evidence="9" id="KW-0539">Nucleus</keyword>
<feature type="compositionally biased region" description="Basic and acidic residues" evidence="11">
    <location>
        <begin position="334"/>
        <end position="347"/>
    </location>
</feature>
<evidence type="ECO:0000256" key="11">
    <source>
        <dbReference type="SAM" id="MobiDB-lite"/>
    </source>
</evidence>
<dbReference type="PANTHER" id="PTHR12360">
    <property type="entry name" value="NUCLEAR TRANSCRIPTION FACTOR, X-BOX BINDING 1 NFX1"/>
    <property type="match status" value="1"/>
</dbReference>
<feature type="region of interest" description="Disordered" evidence="11">
    <location>
        <begin position="1"/>
        <end position="378"/>
    </location>
</feature>
<evidence type="ECO:0000256" key="3">
    <source>
        <dbReference type="ARBA" id="ARBA00022723"/>
    </source>
</evidence>
<dbReference type="Proteomes" id="UP001152320">
    <property type="component" value="Chromosome 18"/>
</dbReference>
<dbReference type="GO" id="GO:0005634">
    <property type="term" value="C:nucleus"/>
    <property type="evidence" value="ECO:0007669"/>
    <property type="project" value="UniProtKB-SubCell"/>
</dbReference>
<dbReference type="GO" id="GO:0008270">
    <property type="term" value="F:zinc ion binding"/>
    <property type="evidence" value="ECO:0007669"/>
    <property type="project" value="UniProtKB-KW"/>
</dbReference>
<dbReference type="InterPro" id="IPR034078">
    <property type="entry name" value="NFX1_fam"/>
</dbReference>
<evidence type="ECO:0000259" key="12">
    <source>
        <dbReference type="PROSITE" id="PS50016"/>
    </source>
</evidence>
<dbReference type="PANTHER" id="PTHR12360:SF12">
    <property type="entry name" value="TRANSCRIPTIONAL REPRESSOR NF-X1"/>
    <property type="match status" value="1"/>
</dbReference>
<evidence type="ECO:0000256" key="2">
    <source>
        <dbReference type="ARBA" id="ARBA00007269"/>
    </source>
</evidence>
<keyword evidence="4" id="KW-0677">Repeat</keyword>
<dbReference type="EMBL" id="JAIZAY010000018">
    <property type="protein sequence ID" value="KAJ8024889.1"/>
    <property type="molecule type" value="Genomic_DNA"/>
</dbReference>
<dbReference type="SMART" id="SM00438">
    <property type="entry name" value="ZnF_NFX"/>
    <property type="match status" value="2"/>
</dbReference>
<dbReference type="InterPro" id="IPR019787">
    <property type="entry name" value="Znf_PHD-finger"/>
</dbReference>
<keyword evidence="8" id="KW-0804">Transcription</keyword>
<evidence type="ECO:0000256" key="5">
    <source>
        <dbReference type="ARBA" id="ARBA00022771"/>
    </source>
</evidence>
<keyword evidence="7" id="KW-0805">Transcription regulation</keyword>
<feature type="compositionally biased region" description="Basic and acidic residues" evidence="11">
    <location>
        <begin position="149"/>
        <end position="171"/>
    </location>
</feature>
<feature type="compositionally biased region" description="Low complexity" evidence="11">
    <location>
        <begin position="200"/>
        <end position="209"/>
    </location>
</feature>
<dbReference type="Gene3D" id="3.30.40.10">
    <property type="entry name" value="Zinc/RING finger domain, C3HC4 (zinc finger)"/>
    <property type="match status" value="1"/>
</dbReference>
<evidence type="ECO:0000313" key="15">
    <source>
        <dbReference type="Proteomes" id="UP001152320"/>
    </source>
</evidence>
<feature type="domain" description="RING-type" evidence="13">
    <location>
        <begin position="398"/>
        <end position="449"/>
    </location>
</feature>